<evidence type="ECO:0000256" key="2">
    <source>
        <dbReference type="ARBA" id="ARBA00022448"/>
    </source>
</evidence>
<dbReference type="EMBL" id="VSSQ01004566">
    <property type="protein sequence ID" value="MPM25731.1"/>
    <property type="molecule type" value="Genomic_DNA"/>
</dbReference>
<evidence type="ECO:0000256" key="1">
    <source>
        <dbReference type="ARBA" id="ARBA00009023"/>
    </source>
</evidence>
<protein>
    <submittedName>
        <fullName evidence="4">C4-dicarboxylate-binding periplasmic protein DctP</fullName>
    </submittedName>
</protein>
<sequence length="355" mass="38160">MKKSIAIVLSAALSLSLVLSACGGGSAATPAPSSAPSGSGSASQAPSEPIKIIFANYGNSAMPPAQGDREFIGIVEEATNGGITFDYVPDGVLGGEADMIQQIMDGTIQVAALSPATFNTFTKLTEVFQLPFLLTDYETEYTALNSPEAKAIYDKLSEELGVKIVGAQENGIRHFANNTRPVTSVADLKGLKLRIAPSNMLTEVMTNLGASPITVPYAEVYSALQNKVVDGEEINITSIYALKHYEVVKYISEIGMYPFPVMITFNLDFWNSLSAEYQQIILDAAATATKNEFETYLPEFEATAIAACKDAGVQFNTIEGAAKDEFIALAKPTWDKYRAIDPLIANFIDMVENMK</sequence>
<organism evidence="4">
    <name type="scientific">bioreactor metagenome</name>
    <dbReference type="NCBI Taxonomy" id="1076179"/>
    <lineage>
        <taxon>unclassified sequences</taxon>
        <taxon>metagenomes</taxon>
        <taxon>ecological metagenomes</taxon>
    </lineage>
</organism>
<evidence type="ECO:0000256" key="3">
    <source>
        <dbReference type="ARBA" id="ARBA00022729"/>
    </source>
</evidence>
<reference evidence="4" key="1">
    <citation type="submission" date="2019-08" db="EMBL/GenBank/DDBJ databases">
        <authorList>
            <person name="Kucharzyk K."/>
            <person name="Murdoch R.W."/>
            <person name="Higgins S."/>
            <person name="Loffler F."/>
        </authorList>
    </citation>
    <scope>NUCLEOTIDE SEQUENCE</scope>
</reference>
<proteinExistence type="inferred from homology"/>
<comment type="caution">
    <text evidence="4">The sequence shown here is derived from an EMBL/GenBank/DDBJ whole genome shotgun (WGS) entry which is preliminary data.</text>
</comment>
<comment type="similarity">
    <text evidence="1">Belongs to the bacterial solute-binding protein 7 family.</text>
</comment>
<gene>
    <name evidence="4" type="primary">dctP_11</name>
    <name evidence="4" type="ORF">SDC9_72231</name>
</gene>
<dbReference type="AlphaFoldDB" id="A0A644YCX1"/>
<dbReference type="Pfam" id="PF03480">
    <property type="entry name" value="DctP"/>
    <property type="match status" value="1"/>
</dbReference>
<dbReference type="InterPro" id="IPR038404">
    <property type="entry name" value="TRAP_DctP_sf"/>
</dbReference>
<keyword evidence="2" id="KW-0813">Transport</keyword>
<dbReference type="PANTHER" id="PTHR33376:SF7">
    <property type="entry name" value="C4-DICARBOXYLATE-BINDING PROTEIN DCTB"/>
    <property type="match status" value="1"/>
</dbReference>
<name>A0A644YCX1_9ZZZZ</name>
<dbReference type="PANTHER" id="PTHR33376">
    <property type="match status" value="1"/>
</dbReference>
<dbReference type="PROSITE" id="PS51257">
    <property type="entry name" value="PROKAR_LIPOPROTEIN"/>
    <property type="match status" value="1"/>
</dbReference>
<dbReference type="NCBIfam" id="TIGR00787">
    <property type="entry name" value="dctP"/>
    <property type="match status" value="1"/>
</dbReference>
<dbReference type="GO" id="GO:0030288">
    <property type="term" value="C:outer membrane-bounded periplasmic space"/>
    <property type="evidence" value="ECO:0007669"/>
    <property type="project" value="InterPro"/>
</dbReference>
<keyword evidence="3" id="KW-0732">Signal</keyword>
<dbReference type="GO" id="GO:0055085">
    <property type="term" value="P:transmembrane transport"/>
    <property type="evidence" value="ECO:0007669"/>
    <property type="project" value="InterPro"/>
</dbReference>
<dbReference type="NCBIfam" id="NF037995">
    <property type="entry name" value="TRAP_S1"/>
    <property type="match status" value="1"/>
</dbReference>
<dbReference type="InterPro" id="IPR004682">
    <property type="entry name" value="TRAP_DctP"/>
</dbReference>
<dbReference type="InterPro" id="IPR018389">
    <property type="entry name" value="DctP_fam"/>
</dbReference>
<dbReference type="Gene3D" id="3.40.190.170">
    <property type="entry name" value="Bacterial extracellular solute-binding protein, family 7"/>
    <property type="match status" value="1"/>
</dbReference>
<dbReference type="PIRSF" id="PIRSF006470">
    <property type="entry name" value="DctB"/>
    <property type="match status" value="1"/>
</dbReference>
<accession>A0A644YCX1</accession>
<evidence type="ECO:0000313" key="4">
    <source>
        <dbReference type="EMBL" id="MPM25731.1"/>
    </source>
</evidence>